<evidence type="ECO:0000313" key="2">
    <source>
        <dbReference type="Proteomes" id="UP000735302"/>
    </source>
</evidence>
<reference evidence="1 2" key="1">
    <citation type="journal article" date="2021" name="Elife">
        <title>Chloroplast acquisition without the gene transfer in kleptoplastic sea slugs, Plakobranchus ocellatus.</title>
        <authorList>
            <person name="Maeda T."/>
            <person name="Takahashi S."/>
            <person name="Yoshida T."/>
            <person name="Shimamura S."/>
            <person name="Takaki Y."/>
            <person name="Nagai Y."/>
            <person name="Toyoda A."/>
            <person name="Suzuki Y."/>
            <person name="Arimoto A."/>
            <person name="Ishii H."/>
            <person name="Satoh N."/>
            <person name="Nishiyama T."/>
            <person name="Hasebe M."/>
            <person name="Maruyama T."/>
            <person name="Minagawa J."/>
            <person name="Obokata J."/>
            <person name="Shigenobu S."/>
        </authorList>
    </citation>
    <scope>NUCLEOTIDE SEQUENCE [LARGE SCALE GENOMIC DNA]</scope>
</reference>
<gene>
    <name evidence="1" type="ORF">PoB_000072500</name>
</gene>
<proteinExistence type="predicted"/>
<dbReference type="EMBL" id="BLXT01000055">
    <property type="protein sequence ID" value="GFN74219.1"/>
    <property type="molecule type" value="Genomic_DNA"/>
</dbReference>
<dbReference type="AlphaFoldDB" id="A0AAV3XU49"/>
<organism evidence="1 2">
    <name type="scientific">Plakobranchus ocellatus</name>
    <dbReference type="NCBI Taxonomy" id="259542"/>
    <lineage>
        <taxon>Eukaryota</taxon>
        <taxon>Metazoa</taxon>
        <taxon>Spiralia</taxon>
        <taxon>Lophotrochozoa</taxon>
        <taxon>Mollusca</taxon>
        <taxon>Gastropoda</taxon>
        <taxon>Heterobranchia</taxon>
        <taxon>Euthyneura</taxon>
        <taxon>Panpulmonata</taxon>
        <taxon>Sacoglossa</taxon>
        <taxon>Placobranchoidea</taxon>
        <taxon>Plakobranchidae</taxon>
        <taxon>Plakobranchus</taxon>
    </lineage>
</organism>
<dbReference type="Proteomes" id="UP000735302">
    <property type="component" value="Unassembled WGS sequence"/>
</dbReference>
<dbReference type="Gene3D" id="3.60.10.10">
    <property type="entry name" value="Endonuclease/exonuclease/phosphatase"/>
    <property type="match status" value="1"/>
</dbReference>
<name>A0AAV3XU49_9GAST</name>
<comment type="caution">
    <text evidence="1">The sequence shown here is derived from an EMBL/GenBank/DDBJ whole genome shotgun (WGS) entry which is preliminary data.</text>
</comment>
<evidence type="ECO:0008006" key="3">
    <source>
        <dbReference type="Google" id="ProtNLM"/>
    </source>
</evidence>
<protein>
    <recommendedName>
        <fullName evidence="3">Endonuclease/exonuclease/phosphatase domain-containing protein</fullName>
    </recommendedName>
</protein>
<keyword evidence="2" id="KW-1185">Reference proteome</keyword>
<accession>A0AAV3XU49</accession>
<dbReference type="SUPFAM" id="SSF56219">
    <property type="entry name" value="DNase I-like"/>
    <property type="match status" value="1"/>
</dbReference>
<sequence>MDLSVNSIKFTLGCVYGPNRDEPSLYQILEERIKLMQNQNLIIVGDWNLLLDPDMDGENYFHINNPRARQAMHKLISNLNLIDVWRDENPESKKYIWRRLLSNKFVQKGRLDFFLISESLQAYVVKPTIELGYRSDHSSITLSLKLSSVIRSKTFWKFNNTLLYDEQFVHDVKESITELYYHTIEKT</sequence>
<evidence type="ECO:0000313" key="1">
    <source>
        <dbReference type="EMBL" id="GFN74219.1"/>
    </source>
</evidence>
<dbReference type="InterPro" id="IPR036691">
    <property type="entry name" value="Endo/exonu/phosph_ase_sf"/>
</dbReference>